<organism evidence="1">
    <name type="scientific">viral metagenome</name>
    <dbReference type="NCBI Taxonomy" id="1070528"/>
    <lineage>
        <taxon>unclassified sequences</taxon>
        <taxon>metagenomes</taxon>
        <taxon>organismal metagenomes</taxon>
    </lineage>
</organism>
<dbReference type="AlphaFoldDB" id="A0A6M3L891"/>
<protein>
    <submittedName>
        <fullName evidence="1">Uncharacterized protein</fullName>
    </submittedName>
</protein>
<sequence length="65" mass="7219">MAKDVNMRIIVPGGLVEMLSRYLFALQDRGVHKTRKQAIIDLATLGVSHELALMDDLTDVTHDGE</sequence>
<accession>A0A6M3L891</accession>
<proteinExistence type="predicted"/>
<reference evidence="1" key="1">
    <citation type="submission" date="2020-03" db="EMBL/GenBank/DDBJ databases">
        <title>The deep terrestrial virosphere.</title>
        <authorList>
            <person name="Holmfeldt K."/>
            <person name="Nilsson E."/>
            <person name="Simone D."/>
            <person name="Lopez-Fernandez M."/>
            <person name="Wu X."/>
            <person name="de Brujin I."/>
            <person name="Lundin D."/>
            <person name="Andersson A."/>
            <person name="Bertilsson S."/>
            <person name="Dopson M."/>
        </authorList>
    </citation>
    <scope>NUCLEOTIDE SEQUENCE</scope>
    <source>
        <strain evidence="1">MM415B03426</strain>
    </source>
</reference>
<name>A0A6M3L891_9ZZZZ</name>
<dbReference type="EMBL" id="MT142972">
    <property type="protein sequence ID" value="QJA91237.1"/>
    <property type="molecule type" value="Genomic_DNA"/>
</dbReference>
<gene>
    <name evidence="1" type="ORF">MM415B03426_0003</name>
</gene>
<evidence type="ECO:0000313" key="1">
    <source>
        <dbReference type="EMBL" id="QJA91237.1"/>
    </source>
</evidence>